<comment type="subcellular location">
    <subcellularLocation>
        <location evidence="1">Membrane</location>
        <topology evidence="1">Multi-pass membrane protein</topology>
    </subcellularLocation>
</comment>
<evidence type="ECO:0000256" key="3">
    <source>
        <dbReference type="ARBA" id="ARBA00022448"/>
    </source>
</evidence>
<dbReference type="GO" id="GO:0016020">
    <property type="term" value="C:membrane"/>
    <property type="evidence" value="ECO:0007669"/>
    <property type="project" value="UniProtKB-SubCell"/>
</dbReference>
<feature type="transmembrane region" description="Helical" evidence="7">
    <location>
        <begin position="381"/>
        <end position="401"/>
    </location>
</feature>
<dbReference type="Proteomes" id="UP000076128">
    <property type="component" value="Chromosome"/>
</dbReference>
<protein>
    <submittedName>
        <fullName evidence="8">Transmembrane transporter</fullName>
    </submittedName>
</protein>
<dbReference type="Gene3D" id="1.20.1250.20">
    <property type="entry name" value="MFS general substrate transporter like domains"/>
    <property type="match status" value="1"/>
</dbReference>
<dbReference type="SUPFAM" id="SSF103473">
    <property type="entry name" value="MFS general substrate transporter"/>
    <property type="match status" value="1"/>
</dbReference>
<dbReference type="PANTHER" id="PTHR12778">
    <property type="entry name" value="SOLUTE CARRIER FAMILY 33 ACETYL-COA TRANSPORTER -RELATED"/>
    <property type="match status" value="1"/>
</dbReference>
<dbReference type="Pfam" id="PF07690">
    <property type="entry name" value="MFS_1"/>
    <property type="match status" value="1"/>
</dbReference>
<dbReference type="CDD" id="cd17485">
    <property type="entry name" value="MFS_MFSD3"/>
    <property type="match status" value="1"/>
</dbReference>
<keyword evidence="5 7" id="KW-1133">Transmembrane helix</keyword>
<evidence type="ECO:0000256" key="1">
    <source>
        <dbReference type="ARBA" id="ARBA00004141"/>
    </source>
</evidence>
<feature type="transmembrane region" description="Helical" evidence="7">
    <location>
        <begin position="25"/>
        <end position="46"/>
    </location>
</feature>
<feature type="transmembrane region" description="Helical" evidence="7">
    <location>
        <begin position="92"/>
        <end position="113"/>
    </location>
</feature>
<dbReference type="InterPro" id="IPR004752">
    <property type="entry name" value="AmpG_permease/AT-1"/>
</dbReference>
<reference evidence="8 9" key="1">
    <citation type="submission" date="2015-09" db="EMBL/GenBank/DDBJ databases">
        <title>Complete genome sequence of Defluviimonas alba cai42t isolated from an oilfield in Xinjiang.</title>
        <authorList>
            <person name="Geng S."/>
            <person name="Pan X."/>
            <person name="Wu X."/>
        </authorList>
    </citation>
    <scope>NUCLEOTIDE SEQUENCE [LARGE SCALE GENOMIC DNA]</scope>
    <source>
        <strain evidence="9">cai42</strain>
    </source>
</reference>
<feature type="transmembrane region" description="Helical" evidence="7">
    <location>
        <begin position="182"/>
        <end position="200"/>
    </location>
</feature>
<feature type="transmembrane region" description="Helical" evidence="7">
    <location>
        <begin position="261"/>
        <end position="283"/>
    </location>
</feature>
<dbReference type="STRING" id="1335048.AKL17_0990"/>
<accession>A0A161HBR0</accession>
<proteinExistence type="inferred from homology"/>
<dbReference type="KEGG" id="daa:AKL17_0990"/>
<comment type="similarity">
    <text evidence="2">Belongs to the major facilitator superfamily.</text>
</comment>
<sequence>MTSPLPPAPSLDSTTGSSPDLLRRYLVLAVLYLAEGVPGYVLVAAVPPILREQGVSRATIGMLSLLLLPMALKFLWAPLIERFRPLPLGPRRAWILPTQIGSAACVLALGMIQPTDIPALVAIALALIVLASSQGIATDGYAVLSLQPHERPTGNAIQGAAVAASVIVGGTMSLVLYQHVGWQVTMTIMAGLTLLPLLVLPLMHEDVAPPTARPRPRLRHFFARPEAVSVLGLALFYRASEGLVKSMEGPYLVDSGMSLDWIGYLSGASAATVGLGGSALAALAVRRHGPHGTLVLLGSLRSLCFAVFALHSLGILGGLYPIGTAAVFQTMIRYMEIVALYSLFMQVCSSDQPGTDFTLLACAQLIVYQLGGMAAGHLAEALGYGGLFVLATAISMLATWATRRHATGFGRAPGDAGRA</sequence>
<organism evidence="8 9">
    <name type="scientific">Frigidibacter mobilis</name>
    <dbReference type="NCBI Taxonomy" id="1335048"/>
    <lineage>
        <taxon>Bacteria</taxon>
        <taxon>Pseudomonadati</taxon>
        <taxon>Pseudomonadota</taxon>
        <taxon>Alphaproteobacteria</taxon>
        <taxon>Rhodobacterales</taxon>
        <taxon>Paracoccaceae</taxon>
        <taxon>Frigidibacter</taxon>
    </lineage>
</organism>
<dbReference type="OrthoDB" id="9787815at2"/>
<feature type="transmembrane region" description="Helical" evidence="7">
    <location>
        <begin position="119"/>
        <end position="144"/>
    </location>
</feature>
<feature type="transmembrane region" description="Helical" evidence="7">
    <location>
        <begin position="295"/>
        <end position="320"/>
    </location>
</feature>
<dbReference type="AlphaFoldDB" id="A0A161HBR0"/>
<keyword evidence="9" id="KW-1185">Reference proteome</keyword>
<evidence type="ECO:0000256" key="2">
    <source>
        <dbReference type="ARBA" id="ARBA00008335"/>
    </source>
</evidence>
<evidence type="ECO:0000313" key="8">
    <source>
        <dbReference type="EMBL" id="AMY68249.1"/>
    </source>
</evidence>
<evidence type="ECO:0000256" key="7">
    <source>
        <dbReference type="SAM" id="Phobius"/>
    </source>
</evidence>
<dbReference type="EMBL" id="CP012661">
    <property type="protein sequence ID" value="AMY68249.1"/>
    <property type="molecule type" value="Genomic_DNA"/>
</dbReference>
<dbReference type="InterPro" id="IPR036259">
    <property type="entry name" value="MFS_trans_sf"/>
</dbReference>
<dbReference type="InterPro" id="IPR011701">
    <property type="entry name" value="MFS"/>
</dbReference>
<evidence type="ECO:0000256" key="5">
    <source>
        <dbReference type="ARBA" id="ARBA00022989"/>
    </source>
</evidence>
<name>A0A161HBR0_9RHOB</name>
<keyword evidence="4 7" id="KW-0812">Transmembrane</keyword>
<keyword evidence="3" id="KW-0813">Transport</keyword>
<evidence type="ECO:0000256" key="6">
    <source>
        <dbReference type="ARBA" id="ARBA00023136"/>
    </source>
</evidence>
<keyword evidence="6 7" id="KW-0472">Membrane</keyword>
<dbReference type="PANTHER" id="PTHR12778:SF10">
    <property type="entry name" value="MAJOR FACILITATOR SUPERFAMILY DOMAIN-CONTAINING PROTEIN 3"/>
    <property type="match status" value="1"/>
</dbReference>
<evidence type="ECO:0000313" key="9">
    <source>
        <dbReference type="Proteomes" id="UP000076128"/>
    </source>
</evidence>
<feature type="transmembrane region" description="Helical" evidence="7">
    <location>
        <begin position="58"/>
        <end position="80"/>
    </location>
</feature>
<dbReference type="GO" id="GO:0022857">
    <property type="term" value="F:transmembrane transporter activity"/>
    <property type="evidence" value="ECO:0007669"/>
    <property type="project" value="InterPro"/>
</dbReference>
<gene>
    <name evidence="8" type="ORF">AKL17_0990</name>
</gene>
<evidence type="ECO:0000256" key="4">
    <source>
        <dbReference type="ARBA" id="ARBA00022692"/>
    </source>
</evidence>
<feature type="transmembrane region" description="Helical" evidence="7">
    <location>
        <begin position="156"/>
        <end position="176"/>
    </location>
</feature>
<dbReference type="PATRIC" id="fig|1335048.3.peg.1027"/>